<organism evidence="3 4">
    <name type="scientific">Arthrobacter mobilis</name>
    <dbReference type="NCBI Taxonomy" id="2724944"/>
    <lineage>
        <taxon>Bacteria</taxon>
        <taxon>Bacillati</taxon>
        <taxon>Actinomycetota</taxon>
        <taxon>Actinomycetes</taxon>
        <taxon>Micrococcales</taxon>
        <taxon>Micrococcaceae</taxon>
        <taxon>Arthrobacter</taxon>
    </lineage>
</organism>
<proteinExistence type="predicted"/>
<keyword evidence="4" id="KW-1185">Reference proteome</keyword>
<feature type="region of interest" description="Disordered" evidence="1">
    <location>
        <begin position="298"/>
        <end position="357"/>
    </location>
</feature>
<dbReference type="PROSITE" id="PS51257">
    <property type="entry name" value="PROKAR_LIPOPROTEIN"/>
    <property type="match status" value="1"/>
</dbReference>
<evidence type="ECO:0000256" key="1">
    <source>
        <dbReference type="SAM" id="MobiDB-lite"/>
    </source>
</evidence>
<reference evidence="3 4" key="1">
    <citation type="submission" date="2020-04" db="EMBL/GenBank/DDBJ databases">
        <title>Arthrobacter sp. nov.</title>
        <authorList>
            <person name="Liu S."/>
        </authorList>
    </citation>
    <scope>NUCLEOTIDE SEQUENCE [LARGE SCALE GENOMIC DNA]</scope>
    <source>
        <strain evidence="3 4">E918</strain>
    </source>
</reference>
<name>A0A7X6K5Z2_9MICC</name>
<keyword evidence="2" id="KW-0732">Signal</keyword>
<feature type="compositionally biased region" description="Polar residues" evidence="1">
    <location>
        <begin position="36"/>
        <end position="54"/>
    </location>
</feature>
<dbReference type="EMBL" id="JAAZSQ010000005">
    <property type="protein sequence ID" value="NKX54470.1"/>
    <property type="molecule type" value="Genomic_DNA"/>
</dbReference>
<comment type="caution">
    <text evidence="3">The sequence shown here is derived from an EMBL/GenBank/DDBJ whole genome shotgun (WGS) entry which is preliminary data.</text>
</comment>
<feature type="chain" id="PRO_5030853657" evidence="2">
    <location>
        <begin position="29"/>
        <end position="357"/>
    </location>
</feature>
<dbReference type="RefSeq" id="WP_168485662.1">
    <property type="nucleotide sequence ID" value="NZ_JAAZSQ010000005.1"/>
</dbReference>
<protein>
    <submittedName>
        <fullName evidence="3">Uncharacterized protein</fullName>
    </submittedName>
</protein>
<dbReference type="Proteomes" id="UP000544090">
    <property type="component" value="Unassembled WGS sequence"/>
</dbReference>
<feature type="region of interest" description="Disordered" evidence="1">
    <location>
        <begin position="28"/>
        <end position="86"/>
    </location>
</feature>
<gene>
    <name evidence="3" type="ORF">HGG74_07915</name>
</gene>
<evidence type="ECO:0000313" key="3">
    <source>
        <dbReference type="EMBL" id="NKX54470.1"/>
    </source>
</evidence>
<dbReference type="AlphaFoldDB" id="A0A7X6K5Z2"/>
<feature type="signal peptide" evidence="2">
    <location>
        <begin position="1"/>
        <end position="28"/>
    </location>
</feature>
<evidence type="ECO:0000256" key="2">
    <source>
        <dbReference type="SAM" id="SignalP"/>
    </source>
</evidence>
<feature type="compositionally biased region" description="Acidic residues" evidence="1">
    <location>
        <begin position="318"/>
        <end position="339"/>
    </location>
</feature>
<feature type="compositionally biased region" description="Pro residues" evidence="1">
    <location>
        <begin position="340"/>
        <end position="350"/>
    </location>
</feature>
<accession>A0A7X6K5Z2</accession>
<sequence length="357" mass="35970">MRLNSRLPASAAIAAGLLSLAAACGLVAEDGGGQGSEENAGSDSNQDSSNNRGSGESAPVETVGGPDDGTYVPPGPPAPAGPPAPEGAPVLGWLPVGPVGRDDPTWYLYLKSGNCEQVPEPNEPPDTVEDVAKLFCAAVTGDESAWAPAAEQLAGLSVTEDSDCWSRAAYPVLQSVVDFHQQNPGTPFQLAEGSGLACEPTFYDLDDDGSDNNGRNAAASVCGGTTMHMVGTLGGLPAGSIRSVTVDTKPEPATVPVEQVGPDFVFLAPPTAEEGVVSVSVADGDWLVTESVDLQYLGDPSTCPGFESPDPSPSVDPGEPDPGEPDPGEPDPGEPDPGEPDPGPSLPPSSPAAGSAP</sequence>
<evidence type="ECO:0000313" key="4">
    <source>
        <dbReference type="Proteomes" id="UP000544090"/>
    </source>
</evidence>
<feature type="compositionally biased region" description="Low complexity" evidence="1">
    <location>
        <begin position="307"/>
        <end position="317"/>
    </location>
</feature>
<feature type="compositionally biased region" description="Pro residues" evidence="1">
    <location>
        <begin position="73"/>
        <end position="86"/>
    </location>
</feature>